<dbReference type="GO" id="GO:0004806">
    <property type="term" value="F:triacylglycerol lipase activity"/>
    <property type="evidence" value="ECO:0007669"/>
    <property type="project" value="InterPro"/>
</dbReference>
<feature type="short sequence motif" description="GXSXG" evidence="1">
    <location>
        <begin position="191"/>
        <end position="195"/>
    </location>
</feature>
<dbReference type="InterPro" id="IPR050301">
    <property type="entry name" value="NTE"/>
</dbReference>
<evidence type="ECO:0000256" key="1">
    <source>
        <dbReference type="PROSITE-ProRule" id="PRU01161"/>
    </source>
</evidence>
<reference evidence="3" key="1">
    <citation type="submission" date="2021-01" db="EMBL/GenBank/DDBJ databases">
        <authorList>
            <consortium name="Genoscope - CEA"/>
            <person name="William W."/>
        </authorList>
    </citation>
    <scope>NUCLEOTIDE SEQUENCE</scope>
</reference>
<sequence>MNIIFKLFKYLLACITMFFEQNRKRQKSLKIIDKEENYEKWLELVKEHDQQDYIQQWLQKEESNLYQYKYIKNLNQKLRIAKQDKNIPLICQLLRQNANRNIGNILNPKLYSHAFMKTKNLIEEFQEEYENCLEFLYNSEFPNKIQFFQELQKAIGQTALLFSGGAIMGLYSCGIANILDKLNLLPKVMTGSSAGAILVSLVGTATDIQTIFQPKYYDYSMFEQKTQFDILDKISRLLTKGYMLEKEQMQQFLQKAYGDVTFLEAYKKTGKIMNIMVTGKDCSSSDCLLNYITSPNVIVWSAVCCSCSLPGVYGASHLYYKNEQGEIYEGEIKYVDGSISADLPMQQLAEQFNINYTIVSQTNPWVFPFLTSHRSDHTIIKKITDKLLQFILGEIKYRIQQIISIGFLPKMLCRMSNLLIQKYEGNITIWPKFLWLDYSKLLDNPDEFTVQRMKVEGQRRTYEKLHFIYAATRLERCLSKYLN</sequence>
<dbReference type="GO" id="GO:0016042">
    <property type="term" value="P:lipid catabolic process"/>
    <property type="evidence" value="ECO:0007669"/>
    <property type="project" value="UniProtKB-UniRule"/>
</dbReference>
<protein>
    <recommendedName>
        <fullName evidence="2">PNPLA domain-containing protein</fullName>
    </recommendedName>
</protein>
<name>A0A8S1L9X0_PARPR</name>
<keyword evidence="4" id="KW-1185">Reference proteome</keyword>
<dbReference type="PROSITE" id="PS51635">
    <property type="entry name" value="PNPLA"/>
    <property type="match status" value="1"/>
</dbReference>
<feature type="domain" description="PNPLA" evidence="2">
    <location>
        <begin position="160"/>
        <end position="349"/>
    </location>
</feature>
<evidence type="ECO:0000259" key="2">
    <source>
        <dbReference type="PROSITE" id="PS51635"/>
    </source>
</evidence>
<organism evidence="3 4">
    <name type="scientific">Paramecium primaurelia</name>
    <dbReference type="NCBI Taxonomy" id="5886"/>
    <lineage>
        <taxon>Eukaryota</taxon>
        <taxon>Sar</taxon>
        <taxon>Alveolata</taxon>
        <taxon>Ciliophora</taxon>
        <taxon>Intramacronucleata</taxon>
        <taxon>Oligohymenophorea</taxon>
        <taxon>Peniculida</taxon>
        <taxon>Parameciidae</taxon>
        <taxon>Paramecium</taxon>
    </lineage>
</organism>
<comment type="caution">
    <text evidence="1">Lacks conserved residue(s) required for the propagation of feature annotation.</text>
</comment>
<dbReference type="Pfam" id="PF11815">
    <property type="entry name" value="DUF3336"/>
    <property type="match status" value="1"/>
</dbReference>
<dbReference type="Proteomes" id="UP000688137">
    <property type="component" value="Unassembled WGS sequence"/>
</dbReference>
<dbReference type="EMBL" id="CAJJDM010000028">
    <property type="protein sequence ID" value="CAD8059764.1"/>
    <property type="molecule type" value="Genomic_DNA"/>
</dbReference>
<keyword evidence="1" id="KW-0378">Hydrolase</keyword>
<accession>A0A8S1L9X0</accession>
<evidence type="ECO:0000313" key="4">
    <source>
        <dbReference type="Proteomes" id="UP000688137"/>
    </source>
</evidence>
<dbReference type="InterPro" id="IPR021771">
    <property type="entry name" value="Triacylglycerol_lipase_N"/>
</dbReference>
<gene>
    <name evidence="3" type="ORF">PPRIM_AZ9-3.1.T0290155</name>
</gene>
<dbReference type="PANTHER" id="PTHR14226">
    <property type="entry name" value="NEUROPATHY TARGET ESTERASE/SWISS CHEESE D.MELANOGASTER"/>
    <property type="match status" value="1"/>
</dbReference>
<dbReference type="OMA" id="TRWILNI"/>
<keyword evidence="1" id="KW-0442">Lipid degradation</keyword>
<keyword evidence="1" id="KW-0443">Lipid metabolism</keyword>
<comment type="caution">
    <text evidence="3">The sequence shown here is derived from an EMBL/GenBank/DDBJ whole genome shotgun (WGS) entry which is preliminary data.</text>
</comment>
<feature type="active site" description="Nucleophile" evidence="1">
    <location>
        <position position="193"/>
    </location>
</feature>
<dbReference type="InterPro" id="IPR002641">
    <property type="entry name" value="PNPLA_dom"/>
</dbReference>
<dbReference type="Pfam" id="PF01734">
    <property type="entry name" value="Patatin"/>
    <property type="match status" value="1"/>
</dbReference>
<proteinExistence type="predicted"/>
<dbReference type="CDD" id="cd07206">
    <property type="entry name" value="Pat_TGL3-4-5_SDP1"/>
    <property type="match status" value="1"/>
</dbReference>
<dbReference type="AlphaFoldDB" id="A0A8S1L9X0"/>
<dbReference type="PANTHER" id="PTHR14226:SF10">
    <property type="entry name" value="TRIACYLGLYCEROL LIPASE 4-RELATED"/>
    <property type="match status" value="1"/>
</dbReference>
<evidence type="ECO:0000313" key="3">
    <source>
        <dbReference type="EMBL" id="CAD8059764.1"/>
    </source>
</evidence>
<feature type="active site" description="Proton acceptor" evidence="1">
    <location>
        <position position="336"/>
    </location>
</feature>